<comment type="cofactor">
    <cofactor evidence="23">
        <name>Mg(2+)</name>
        <dbReference type="ChEBI" id="CHEBI:18420"/>
    </cofactor>
    <text evidence="23">Mn(2+), Zn(2+), Cd(2+) and Co(2+) support activity to lesser extents.</text>
</comment>
<evidence type="ECO:0000256" key="24">
    <source>
        <dbReference type="RuleBase" id="RU363065"/>
    </source>
</evidence>
<evidence type="ECO:0000256" key="8">
    <source>
        <dbReference type="ARBA" id="ARBA00022679"/>
    </source>
</evidence>
<feature type="binding site" evidence="22">
    <location>
        <begin position="95"/>
        <end position="96"/>
    </location>
    <ligand>
        <name>ATP</name>
        <dbReference type="ChEBI" id="CHEBI:30616"/>
    </ligand>
</feature>
<keyword evidence="19 24" id="KW-1208">Phospholipid metabolism</keyword>
<feature type="binding site" evidence="21">
    <location>
        <position position="56"/>
    </location>
    <ligand>
        <name>substrate</name>
    </ligand>
</feature>
<dbReference type="GO" id="GO:0005886">
    <property type="term" value="C:plasma membrane"/>
    <property type="evidence" value="ECO:0007669"/>
    <property type="project" value="UniProtKB-SubCell"/>
</dbReference>
<evidence type="ECO:0000313" key="26">
    <source>
        <dbReference type="Proteomes" id="UP000572722"/>
    </source>
</evidence>
<evidence type="ECO:0000256" key="20">
    <source>
        <dbReference type="PIRSR" id="PIRSR600829-1"/>
    </source>
</evidence>
<dbReference type="GO" id="GO:0006654">
    <property type="term" value="P:phosphatidic acid biosynthetic process"/>
    <property type="evidence" value="ECO:0007669"/>
    <property type="project" value="InterPro"/>
</dbReference>
<keyword evidence="8 24" id="KW-0808">Transferase</keyword>
<keyword evidence="7 24" id="KW-0997">Cell inner membrane</keyword>
<feature type="transmembrane region" description="Helical" evidence="24">
    <location>
        <begin position="30"/>
        <end position="51"/>
    </location>
</feature>
<feature type="transmembrane region" description="Helical" evidence="24">
    <location>
        <begin position="97"/>
        <end position="118"/>
    </location>
</feature>
<feature type="binding site" evidence="21">
    <location>
        <position position="10"/>
    </location>
    <ligand>
        <name>substrate</name>
    </ligand>
</feature>
<keyword evidence="5" id="KW-1003">Cell membrane</keyword>
<dbReference type="CDD" id="cd14264">
    <property type="entry name" value="DAGK_IM"/>
    <property type="match status" value="1"/>
</dbReference>
<dbReference type="AlphaFoldDB" id="A0AAE5EWD4"/>
<evidence type="ECO:0000256" key="1">
    <source>
        <dbReference type="ARBA" id="ARBA00004429"/>
    </source>
</evidence>
<feature type="binding site" evidence="22">
    <location>
        <position position="77"/>
    </location>
    <ligand>
        <name>ATP</name>
        <dbReference type="ChEBI" id="CHEBI:30616"/>
    </ligand>
</feature>
<organism evidence="25 26">
    <name type="scientific">Vibrio tubiashii</name>
    <dbReference type="NCBI Taxonomy" id="29498"/>
    <lineage>
        <taxon>Bacteria</taxon>
        <taxon>Pseudomonadati</taxon>
        <taxon>Pseudomonadota</taxon>
        <taxon>Gammaproteobacteria</taxon>
        <taxon>Vibrionales</taxon>
        <taxon>Vibrionaceae</taxon>
        <taxon>Vibrio</taxon>
        <taxon>Vibrio oreintalis group</taxon>
    </lineage>
</organism>
<dbReference type="PANTHER" id="PTHR34299:SF1">
    <property type="entry name" value="DIACYLGLYCEROL KINASE"/>
    <property type="match status" value="1"/>
</dbReference>
<name>A0AAE5EWD4_9VIBR</name>
<keyword evidence="10 23" id="KW-0479">Metal-binding</keyword>
<feature type="binding site" evidence="21">
    <location>
        <begin position="31"/>
        <end position="35"/>
    </location>
    <ligand>
        <name>substrate</name>
    </ligand>
</feature>
<dbReference type="PANTHER" id="PTHR34299">
    <property type="entry name" value="DIACYLGLYCEROL KINASE"/>
    <property type="match status" value="1"/>
</dbReference>
<keyword evidence="13 22" id="KW-0067">ATP-binding</keyword>
<keyword evidence="6" id="KW-0444">Lipid biosynthesis</keyword>
<evidence type="ECO:0000256" key="12">
    <source>
        <dbReference type="ARBA" id="ARBA00022777"/>
    </source>
</evidence>
<evidence type="ECO:0000256" key="5">
    <source>
        <dbReference type="ARBA" id="ARBA00022475"/>
    </source>
</evidence>
<dbReference type="EMBL" id="VTXO01000009">
    <property type="protein sequence ID" value="NOI82785.1"/>
    <property type="molecule type" value="Genomic_DNA"/>
</dbReference>
<comment type="subcellular location">
    <subcellularLocation>
        <location evidence="1 24">Cell inner membrane</location>
        <topology evidence="1 24">Multi-pass membrane protein</topology>
    </subcellularLocation>
</comment>
<evidence type="ECO:0000256" key="11">
    <source>
        <dbReference type="ARBA" id="ARBA00022741"/>
    </source>
</evidence>
<dbReference type="Proteomes" id="UP000572722">
    <property type="component" value="Unassembled WGS sequence"/>
</dbReference>
<dbReference type="Gene3D" id="1.10.287.3610">
    <property type="match status" value="1"/>
</dbReference>
<keyword evidence="14 23" id="KW-0460">Magnesium</keyword>
<feature type="transmembrane region" description="Helical" evidence="24">
    <location>
        <begin position="57"/>
        <end position="76"/>
    </location>
</feature>
<sequence>MKPGETGLKRIFHATGYSIKGLKFAWKYEAAFRQETIFLVIFSIIAMFLPIGGYERVFLISSLLIVVIVELLNSAVEAVVDRVGEEWNELSGRAKDIASAAVFVSILHALYIWLSVIIKLL</sequence>
<keyword evidence="11 22" id="KW-0547">Nucleotide-binding</keyword>
<evidence type="ECO:0000256" key="18">
    <source>
        <dbReference type="ARBA" id="ARBA00023209"/>
    </source>
</evidence>
<dbReference type="InterPro" id="IPR033718">
    <property type="entry name" value="DAGK_prok"/>
</dbReference>
<keyword evidence="12 24" id="KW-0418">Kinase</keyword>
<evidence type="ECO:0000256" key="7">
    <source>
        <dbReference type="ARBA" id="ARBA00022519"/>
    </source>
</evidence>
<feature type="binding site" evidence="23">
    <location>
        <position position="29"/>
    </location>
    <ligand>
        <name>a divalent metal cation</name>
        <dbReference type="ChEBI" id="CHEBI:60240"/>
    </ligand>
</feature>
<evidence type="ECO:0000256" key="9">
    <source>
        <dbReference type="ARBA" id="ARBA00022692"/>
    </source>
</evidence>
<feature type="binding site" evidence="21">
    <location>
        <position position="70"/>
    </location>
    <ligand>
        <name>substrate</name>
    </ligand>
</feature>
<evidence type="ECO:0000256" key="2">
    <source>
        <dbReference type="ARBA" id="ARBA00005967"/>
    </source>
</evidence>
<comment type="catalytic activity">
    <reaction evidence="24">
        <text>a 1,2-diacyl-sn-glycerol + ATP = a 1,2-diacyl-sn-glycero-3-phosphate + ADP + H(+)</text>
        <dbReference type="Rhea" id="RHEA:10272"/>
        <dbReference type="ChEBI" id="CHEBI:15378"/>
        <dbReference type="ChEBI" id="CHEBI:17815"/>
        <dbReference type="ChEBI" id="CHEBI:30616"/>
        <dbReference type="ChEBI" id="CHEBI:58608"/>
        <dbReference type="ChEBI" id="CHEBI:456216"/>
        <dbReference type="EC" id="2.7.1.107"/>
    </reaction>
</comment>
<keyword evidence="9 24" id="KW-0812">Transmembrane</keyword>
<feature type="binding site" evidence="23">
    <location>
        <position position="77"/>
    </location>
    <ligand>
        <name>a divalent metal cation</name>
        <dbReference type="ChEBI" id="CHEBI:60240"/>
    </ligand>
</feature>
<evidence type="ECO:0000256" key="4">
    <source>
        <dbReference type="ARBA" id="ARBA00017575"/>
    </source>
</evidence>
<comment type="function">
    <text evidence="24">Catalyzes the ATP-dependent phosphorylation of sn-l,2-diacylglycerol (DAG) to phosphatidic acid. Involved in the recycling of diacylglycerol produced as a by-product during membrane-derived oligosaccharide (MDO) biosynthesis.</text>
</comment>
<dbReference type="GO" id="GO:0005524">
    <property type="term" value="F:ATP binding"/>
    <property type="evidence" value="ECO:0007669"/>
    <property type="project" value="UniProtKB-KW"/>
</dbReference>
<gene>
    <name evidence="25" type="ORF">F0237_19135</name>
</gene>
<evidence type="ECO:0000256" key="10">
    <source>
        <dbReference type="ARBA" id="ARBA00022723"/>
    </source>
</evidence>
<evidence type="ECO:0000256" key="17">
    <source>
        <dbReference type="ARBA" id="ARBA00023136"/>
    </source>
</evidence>
<protein>
    <recommendedName>
        <fullName evidence="4 24">Diacylglycerol kinase</fullName>
        <ecNumber evidence="3 24">2.7.1.107</ecNumber>
    </recommendedName>
</protein>
<evidence type="ECO:0000256" key="15">
    <source>
        <dbReference type="ARBA" id="ARBA00022989"/>
    </source>
</evidence>
<keyword evidence="17 24" id="KW-0472">Membrane</keyword>
<evidence type="ECO:0000313" key="25">
    <source>
        <dbReference type="EMBL" id="NOI82785.1"/>
    </source>
</evidence>
<evidence type="ECO:0000256" key="14">
    <source>
        <dbReference type="ARBA" id="ARBA00022842"/>
    </source>
</evidence>
<feature type="binding site" evidence="22">
    <location>
        <position position="17"/>
    </location>
    <ligand>
        <name>ATP</name>
        <dbReference type="ChEBI" id="CHEBI:30616"/>
    </ligand>
</feature>
<dbReference type="GO" id="GO:0004143">
    <property type="term" value="F:ATP-dependent diacylglycerol kinase activity"/>
    <property type="evidence" value="ECO:0007669"/>
    <property type="project" value="UniProtKB-EC"/>
</dbReference>
<feature type="active site" description="Proton acceptor" evidence="20">
    <location>
        <position position="70"/>
    </location>
</feature>
<keyword evidence="18" id="KW-0594">Phospholipid biosynthesis</keyword>
<evidence type="ECO:0000256" key="21">
    <source>
        <dbReference type="PIRSR" id="PIRSR600829-2"/>
    </source>
</evidence>
<accession>A0AAE5EWD4</accession>
<evidence type="ECO:0000256" key="6">
    <source>
        <dbReference type="ARBA" id="ARBA00022516"/>
    </source>
</evidence>
<keyword evidence="16 24" id="KW-0443">Lipid metabolism</keyword>
<dbReference type="InterPro" id="IPR036945">
    <property type="entry name" value="DAGK_sf"/>
</dbReference>
<dbReference type="Pfam" id="PF01219">
    <property type="entry name" value="DAGK_prokar"/>
    <property type="match status" value="1"/>
</dbReference>
<evidence type="ECO:0000256" key="16">
    <source>
        <dbReference type="ARBA" id="ARBA00023098"/>
    </source>
</evidence>
<evidence type="ECO:0000256" key="22">
    <source>
        <dbReference type="PIRSR" id="PIRSR600829-3"/>
    </source>
</evidence>
<dbReference type="InterPro" id="IPR000829">
    <property type="entry name" value="DAGK"/>
</dbReference>
<reference evidence="25 26" key="1">
    <citation type="submission" date="2019-08" db="EMBL/GenBank/DDBJ databases">
        <title>Draft genome sequencing and comparative genomics of hatchery-associated Vibrios.</title>
        <authorList>
            <person name="Kehlet-Delgado H."/>
            <person name="Mueller R.S."/>
        </authorList>
    </citation>
    <scope>NUCLEOTIDE SEQUENCE [LARGE SCALE GENOMIC DNA]</scope>
    <source>
        <strain evidence="25 26">01-65-5-1</strain>
    </source>
</reference>
<keyword evidence="15 24" id="KW-1133">Transmembrane helix</keyword>
<dbReference type="RefSeq" id="WP_171324555.1">
    <property type="nucleotide sequence ID" value="NZ_JAKETU010000002.1"/>
</dbReference>
<evidence type="ECO:0000256" key="13">
    <source>
        <dbReference type="ARBA" id="ARBA00022840"/>
    </source>
</evidence>
<comment type="similarity">
    <text evidence="2 24">Belongs to the bacterial diacylglycerol kinase family.</text>
</comment>
<evidence type="ECO:0000256" key="19">
    <source>
        <dbReference type="ARBA" id="ARBA00023264"/>
    </source>
</evidence>
<feature type="binding site" evidence="22">
    <location>
        <position position="29"/>
    </location>
    <ligand>
        <name>ATP</name>
        <dbReference type="ChEBI" id="CHEBI:30616"/>
    </ligand>
</feature>
<dbReference type="GO" id="GO:0046872">
    <property type="term" value="F:metal ion binding"/>
    <property type="evidence" value="ECO:0007669"/>
    <property type="project" value="UniProtKB-KW"/>
</dbReference>
<evidence type="ECO:0000256" key="3">
    <source>
        <dbReference type="ARBA" id="ARBA00012133"/>
    </source>
</evidence>
<dbReference type="EC" id="2.7.1.107" evidence="3 24"/>
<feature type="binding site" evidence="22">
    <location>
        <position position="10"/>
    </location>
    <ligand>
        <name>ATP</name>
        <dbReference type="ChEBI" id="CHEBI:30616"/>
    </ligand>
</feature>
<proteinExistence type="inferred from homology"/>
<comment type="caution">
    <text evidence="25">The sequence shown here is derived from an EMBL/GenBank/DDBJ whole genome shotgun (WGS) entry which is preliminary data.</text>
</comment>
<feature type="binding site" evidence="21">
    <location>
        <position position="99"/>
    </location>
    <ligand>
        <name>substrate</name>
    </ligand>
</feature>
<evidence type="ECO:0000256" key="23">
    <source>
        <dbReference type="PIRSR" id="PIRSR600829-4"/>
    </source>
</evidence>
<dbReference type="PROSITE" id="PS01069">
    <property type="entry name" value="DAGK_PROKAR"/>
    <property type="match status" value="1"/>
</dbReference>